<feature type="domain" description="RRM" evidence="9">
    <location>
        <begin position="1028"/>
        <end position="1135"/>
    </location>
</feature>
<reference evidence="10 11" key="1">
    <citation type="submission" date="2019-03" db="EMBL/GenBank/DDBJ databases">
        <title>Sequencing 25 genomes of Wallemia mellicola.</title>
        <authorList>
            <person name="Gostincar C."/>
        </authorList>
    </citation>
    <scope>NUCLEOTIDE SEQUENCE [LARGE SCALE GENOMIC DNA]</scope>
    <source>
        <strain evidence="10 11">EXF-1277</strain>
    </source>
</reference>
<dbReference type="Gene3D" id="3.30.70.330">
    <property type="match status" value="4"/>
</dbReference>
<dbReference type="Gene3D" id="3.40.30.10">
    <property type="entry name" value="Glutaredoxin"/>
    <property type="match status" value="1"/>
</dbReference>
<organism evidence="10 11">
    <name type="scientific">Wallemia mellicola</name>
    <dbReference type="NCBI Taxonomy" id="1708541"/>
    <lineage>
        <taxon>Eukaryota</taxon>
        <taxon>Fungi</taxon>
        <taxon>Dikarya</taxon>
        <taxon>Basidiomycota</taxon>
        <taxon>Wallemiomycotina</taxon>
        <taxon>Wallemiomycetes</taxon>
        <taxon>Wallemiales</taxon>
        <taxon>Wallemiaceae</taxon>
        <taxon>Wallemia</taxon>
    </lineage>
</organism>
<dbReference type="CDD" id="cd00590">
    <property type="entry name" value="RRM_SF"/>
    <property type="match status" value="1"/>
</dbReference>
<dbReference type="SUPFAM" id="SSF54292">
    <property type="entry name" value="2Fe-2S ferredoxin-like"/>
    <property type="match status" value="1"/>
</dbReference>
<dbReference type="PANTHER" id="PTHR48039:SF5">
    <property type="entry name" value="RNA-BINDING PROTEIN 28"/>
    <property type="match status" value="1"/>
</dbReference>
<keyword evidence="3" id="KW-0677">Repeat</keyword>
<keyword evidence="5" id="KW-0539">Nucleus</keyword>
<dbReference type="InterPro" id="IPR001138">
    <property type="entry name" value="Zn2Cys6_DnaBD"/>
</dbReference>
<evidence type="ECO:0000259" key="9">
    <source>
        <dbReference type="PROSITE" id="PS50102"/>
    </source>
</evidence>
<dbReference type="GO" id="GO:0008270">
    <property type="term" value="F:zinc ion binding"/>
    <property type="evidence" value="ECO:0007669"/>
    <property type="project" value="InterPro"/>
</dbReference>
<feature type="region of interest" description="Disordered" evidence="7">
    <location>
        <begin position="215"/>
        <end position="270"/>
    </location>
</feature>
<dbReference type="InterPro" id="IPR012677">
    <property type="entry name" value="Nucleotide-bd_a/b_plait_sf"/>
</dbReference>
<accession>A0AB74KGZ5</accession>
<dbReference type="InterPro" id="IPR036864">
    <property type="entry name" value="Zn2-C6_fun-type_DNA-bd_sf"/>
</dbReference>
<feature type="compositionally biased region" description="Basic and acidic residues" evidence="7">
    <location>
        <begin position="248"/>
        <end position="258"/>
    </location>
</feature>
<dbReference type="InterPro" id="IPR034808">
    <property type="entry name" value="Nop4p_RRM3"/>
</dbReference>
<dbReference type="Pfam" id="PF00076">
    <property type="entry name" value="RRM_1"/>
    <property type="match status" value="4"/>
</dbReference>
<dbReference type="SMART" id="SM00906">
    <property type="entry name" value="Fungal_trans"/>
    <property type="match status" value="1"/>
</dbReference>
<protein>
    <submittedName>
        <fullName evidence="10">Uncharacterized protein</fullName>
    </submittedName>
</protein>
<evidence type="ECO:0000256" key="2">
    <source>
        <dbReference type="ARBA" id="ARBA00022723"/>
    </source>
</evidence>
<gene>
    <name evidence="10" type="ORF">E3Q03_01017</name>
</gene>
<feature type="compositionally biased region" description="Polar residues" evidence="7">
    <location>
        <begin position="233"/>
        <end position="243"/>
    </location>
</feature>
<feature type="region of interest" description="Disordered" evidence="7">
    <location>
        <begin position="1137"/>
        <end position="1226"/>
    </location>
</feature>
<feature type="compositionally biased region" description="Polar residues" evidence="7">
    <location>
        <begin position="111"/>
        <end position="128"/>
    </location>
</feature>
<evidence type="ECO:0000256" key="7">
    <source>
        <dbReference type="SAM" id="MobiDB-lite"/>
    </source>
</evidence>
<dbReference type="CDD" id="cd03062">
    <property type="entry name" value="TRX_Fd_Sucrase"/>
    <property type="match status" value="1"/>
</dbReference>
<dbReference type="PROSITE" id="PS50048">
    <property type="entry name" value="ZN2_CY6_FUNGAL_2"/>
    <property type="match status" value="1"/>
</dbReference>
<dbReference type="CDD" id="cd12676">
    <property type="entry name" value="RRM3_Nop4p"/>
    <property type="match status" value="1"/>
</dbReference>
<dbReference type="Pfam" id="PF06999">
    <property type="entry name" value="Suc_Fer-like"/>
    <property type="match status" value="1"/>
</dbReference>
<comment type="subcellular location">
    <subcellularLocation>
        <location evidence="1">Nucleus</location>
    </subcellularLocation>
</comment>
<dbReference type="Pfam" id="PF00172">
    <property type="entry name" value="Zn_clus"/>
    <property type="match status" value="1"/>
</dbReference>
<dbReference type="Gene3D" id="3.10.20.30">
    <property type="match status" value="1"/>
</dbReference>
<dbReference type="SUPFAM" id="SSF52833">
    <property type="entry name" value="Thioredoxin-like"/>
    <property type="match status" value="1"/>
</dbReference>
<dbReference type="SUPFAM" id="SSF57701">
    <property type="entry name" value="Zn2/Cys6 DNA-binding domain"/>
    <property type="match status" value="1"/>
</dbReference>
<keyword evidence="2" id="KW-0479">Metal-binding</keyword>
<feature type="region of interest" description="Disordered" evidence="7">
    <location>
        <begin position="1449"/>
        <end position="1475"/>
    </location>
</feature>
<dbReference type="Gene3D" id="4.10.240.10">
    <property type="entry name" value="Zn(2)-C6 fungal-type DNA-binding domain"/>
    <property type="match status" value="1"/>
</dbReference>
<feature type="domain" description="Zn(2)-C6 fungal-type" evidence="8">
    <location>
        <begin position="21"/>
        <end position="52"/>
    </location>
</feature>
<evidence type="ECO:0000256" key="3">
    <source>
        <dbReference type="ARBA" id="ARBA00022737"/>
    </source>
</evidence>
<proteinExistence type="predicted"/>
<dbReference type="SMART" id="SM00360">
    <property type="entry name" value="RRM"/>
    <property type="match status" value="5"/>
</dbReference>
<dbReference type="InterPro" id="IPR007219">
    <property type="entry name" value="XnlR_reg_dom"/>
</dbReference>
<dbReference type="CDD" id="cd12148">
    <property type="entry name" value="fungal_TF_MHR"/>
    <property type="match status" value="1"/>
</dbReference>
<dbReference type="GO" id="GO:0000981">
    <property type="term" value="F:DNA-binding transcription factor activity, RNA polymerase II-specific"/>
    <property type="evidence" value="ECO:0007669"/>
    <property type="project" value="InterPro"/>
</dbReference>
<evidence type="ECO:0000256" key="5">
    <source>
        <dbReference type="ARBA" id="ARBA00023242"/>
    </source>
</evidence>
<feature type="compositionally biased region" description="Polar residues" evidence="7">
    <location>
        <begin position="140"/>
        <end position="170"/>
    </location>
</feature>
<feature type="domain" description="RRM" evidence="9">
    <location>
        <begin position="942"/>
        <end position="1013"/>
    </location>
</feature>
<dbReference type="PANTHER" id="PTHR48039">
    <property type="entry name" value="RNA-BINDING MOTIF PROTEIN 14B"/>
    <property type="match status" value="1"/>
</dbReference>
<evidence type="ECO:0000313" key="10">
    <source>
        <dbReference type="EMBL" id="TIC70424.1"/>
    </source>
</evidence>
<dbReference type="SUPFAM" id="SSF54928">
    <property type="entry name" value="RNA-binding domain, RBD"/>
    <property type="match status" value="2"/>
</dbReference>
<dbReference type="GO" id="GO:0003677">
    <property type="term" value="F:DNA binding"/>
    <property type="evidence" value="ECO:0007669"/>
    <property type="project" value="InterPro"/>
</dbReference>
<dbReference type="GO" id="GO:0006351">
    <property type="term" value="P:DNA-templated transcription"/>
    <property type="evidence" value="ECO:0007669"/>
    <property type="project" value="InterPro"/>
</dbReference>
<feature type="region of interest" description="Disordered" evidence="7">
    <location>
        <begin position="1614"/>
        <end position="1674"/>
    </location>
</feature>
<comment type="caution">
    <text evidence="10">The sequence shown here is derived from an EMBL/GenBank/DDBJ whole genome shotgun (WGS) entry which is preliminary data.</text>
</comment>
<feature type="compositionally biased region" description="Basic and acidic residues" evidence="7">
    <location>
        <begin position="1641"/>
        <end position="1658"/>
    </location>
</feature>
<feature type="compositionally biased region" description="Basic and acidic residues" evidence="7">
    <location>
        <begin position="215"/>
        <end position="231"/>
    </location>
</feature>
<evidence type="ECO:0000256" key="6">
    <source>
        <dbReference type="PROSITE-ProRule" id="PRU00176"/>
    </source>
</evidence>
<feature type="domain" description="RRM" evidence="9">
    <location>
        <begin position="817"/>
        <end position="900"/>
    </location>
</feature>
<feature type="region of interest" description="Disordered" evidence="7">
    <location>
        <begin position="111"/>
        <end position="194"/>
    </location>
</feature>
<dbReference type="PROSITE" id="PS00463">
    <property type="entry name" value="ZN2_CY6_FUNGAL_1"/>
    <property type="match status" value="1"/>
</dbReference>
<evidence type="ECO:0000256" key="1">
    <source>
        <dbReference type="ARBA" id="ARBA00004123"/>
    </source>
</evidence>
<keyword evidence="4 6" id="KW-0694">RNA-binding</keyword>
<dbReference type="Pfam" id="PF04082">
    <property type="entry name" value="Fungal_trans"/>
    <property type="match status" value="1"/>
</dbReference>
<feature type="compositionally biased region" description="Basic and acidic residues" evidence="7">
    <location>
        <begin position="1137"/>
        <end position="1169"/>
    </location>
</feature>
<name>A0AB74KGZ5_9BASI</name>
<dbReference type="InterPro" id="IPR036010">
    <property type="entry name" value="2Fe-2S_ferredoxin-like_sf"/>
</dbReference>
<dbReference type="InterPro" id="IPR009737">
    <property type="entry name" value="Aim32/Apd1-like"/>
</dbReference>
<dbReference type="InterPro" id="IPR012675">
    <property type="entry name" value="Beta-grasp_dom_sf"/>
</dbReference>
<dbReference type="InterPro" id="IPR035979">
    <property type="entry name" value="RBD_domain_sf"/>
</dbReference>
<dbReference type="InterPro" id="IPR036249">
    <property type="entry name" value="Thioredoxin-like_sf"/>
</dbReference>
<dbReference type="GO" id="GO:0005730">
    <property type="term" value="C:nucleolus"/>
    <property type="evidence" value="ECO:0007669"/>
    <property type="project" value="TreeGrafter"/>
</dbReference>
<dbReference type="EMBL" id="SPRV01000007">
    <property type="protein sequence ID" value="TIC70424.1"/>
    <property type="molecule type" value="Genomic_DNA"/>
</dbReference>
<evidence type="ECO:0000313" key="11">
    <source>
        <dbReference type="Proteomes" id="UP000305362"/>
    </source>
</evidence>
<dbReference type="SMART" id="SM00066">
    <property type="entry name" value="GAL4"/>
    <property type="match status" value="1"/>
</dbReference>
<dbReference type="PROSITE" id="PS50102">
    <property type="entry name" value="RRM"/>
    <property type="match status" value="4"/>
</dbReference>
<sequence length="1999" mass="223328">MSSKSKKEDSIKKPVTRVARACDSCRKQKMRCQGAEAPPCLRCKTANIPCTFEKPARESQAIGEAGLERIRSLEVQVSSMSANLYELVNLFRTSNKAPTVVSPSAYGGPGSLSNTAWPSNSDQFSQKRPIQPLRHPPQPGTQADHQQMNVALPSSQHHLQPPSTLPSPRNSSKRQYFHSTVTSAASSDDEEELPSSALVAPIEVLRGLADAAAERAATEAKEQAKKSEHPAKLQQSTTNTAQDNPVDVSRKREIDSNHTGRYKRRKKADPPHAYADVVTKGIISEATARELFKTYFEECHKFLPLFDPAYDTYEELRKRSPFCVTVICMVAARVWDGGSPPSRTYVDCQREARDIAKNSMFLQMTRKEAVQALLLFSAFQDNSWLVGGHAVRVAYEVGLDKAIPKLVRRQNKVPKSPPDEDERQIVAAVRIWLCLYIHEQQLSFGTGRTAFLRDDRGTLSHSRILLNHPLATPTDLRLISTMELLQIREKVHNELQPFDTRVDGHTFATLRLATVEFDSWFNNWKEHIQNKFPDKQFFIQSLYVQRQYAELFHHAVALRGIRGPSDIANMPMEQRAIAQRAMGAAQHCLDACIKPGEYGNNLKFAVHYTHVCAAFAGSFLLRLAKLFPEDLQLESILNRVEILADLLSKTPASRYGRSLKLMLNRSMRQATPSELGKASKLPPVMRVPMSATGGSTTGETTNNNAPMTTGIIQNPADTTISDNVNWGILDVKQEQPWSPAFLNGIGIDTSTSTPTSQSTFTSDGIMGPGFSLPMTSSGELPLWLQETNLGDLGVTNTDFVSSLISLTWTSMSKEGSSTLFISNLPFSLTNESLLTAFSDVGPVKSAFVVADHETKESKGVGYVTYAMREDAVAASTEMNGKLITGEGNDKRKCRVEWARQRATLKERKEQAKDNELSNVLGEKTQKQRTRKVSTAKDPDAIRTVVLSGLPTGVTQKEIYKKVRKIGNVESVDLKDDDIAHVKFETPSIANKALPKLHAHIFKGKTISAVLLKRLETAVSGKGKVSRRSRLIVRNLNFNITRDDLKATFIPFGDIHSITLPTIEAKDGSLHNKGYGFVWYTFYHDAQKAIDGMNGKSVKMATSEADVAAAGGTKKQRKKIAKDIEARPIAVDWALSKDQWENEQKAEEKDEKADEKDDEKMEDASDKSDESGSEDEEEEEENEDQSPENSEIDDDEIMEELENESGTEESGDEDDEEEAKAPPLEDGLTLFVRNIPFEATQEDLYDVFRKFGKLRYARVTMDYETERSRGNGFVAFWNMKDAQECLKTAEIVRATTGTNQQDSMKQNPFQTSSILTADPTSKSAQRLTLQGRVLDVIKAVSRDEAVEKKEEGDKIKHKKDKRNVYLIREGVIFPNSPAGSTLSEADQERRMKSFNARRKLLESNPSLYISKTRLSIRQIPLFVTDRVLKRLALHAVKEFEVEVSRGDREALSREELEDMTESEGVKDPKKGYKGRPTAVVQSKIVRQTDRVDSVTGLGRSRGYGFLEMSNHKNALRVLRYANNNNEVTNLMKIWLVEELEQAQKRHTEAIATAKGEKKDEERAKLKSVQERLEKAKGDQLKESRGTLMVEFSIENVQVIKRRAEKAEAIRNRALKRKAAEEDESEEEEEEEEEKPQKKSKKDGKPANKKEDENDTEKSKLGNVIGPGSSPAHDGHLIVHTRVPPKEWPSKVLGISSKYDDLAINKDLKQAGVLVGLAFNPNADDNQDCQIYPSMGATDGRSTSQIIEQLNKSPKNDHIHIYICTHGSRDCRCAEAGEPTIQKLREDVLKRGLSDKVHLYEISHIGGHKWAANALVFPSGDWYGNLRPWDSDKFLTNVVNGAIHWPHWRGRLGYDPAKAVKAAEARSLDLDNGGAEVKEAIHAEESDIVKLRFRDAEGETHVVDALLGETLMNVGRRESLGNVEGVCDGKLECATCHMYFPEQDSAEAASFLPEIKDEEDDMLQYAIGYDELRSRLGCQIKVTPELSNWCNKGGVIDLPKY</sequence>
<feature type="compositionally biased region" description="Polar residues" evidence="7">
    <location>
        <begin position="177"/>
        <end position="186"/>
    </location>
</feature>
<evidence type="ECO:0000259" key="8">
    <source>
        <dbReference type="PROSITE" id="PS50048"/>
    </source>
</evidence>
<feature type="compositionally biased region" description="Acidic residues" evidence="7">
    <location>
        <begin position="1170"/>
        <end position="1217"/>
    </location>
</feature>
<dbReference type="CDD" id="cd00067">
    <property type="entry name" value="GAL4"/>
    <property type="match status" value="1"/>
</dbReference>
<dbReference type="GO" id="GO:0003729">
    <property type="term" value="F:mRNA binding"/>
    <property type="evidence" value="ECO:0007669"/>
    <property type="project" value="TreeGrafter"/>
</dbReference>
<dbReference type="GO" id="GO:0051536">
    <property type="term" value="F:iron-sulfur cluster binding"/>
    <property type="evidence" value="ECO:0007669"/>
    <property type="project" value="InterPro"/>
</dbReference>
<feature type="domain" description="RRM" evidence="9">
    <location>
        <begin position="1227"/>
        <end position="1340"/>
    </location>
</feature>
<evidence type="ECO:0000256" key="4">
    <source>
        <dbReference type="ARBA" id="ARBA00022884"/>
    </source>
</evidence>
<dbReference type="Proteomes" id="UP000305362">
    <property type="component" value="Unassembled WGS sequence"/>
</dbReference>
<dbReference type="InterPro" id="IPR000504">
    <property type="entry name" value="RRM_dom"/>
</dbReference>
<dbReference type="FunFam" id="3.30.70.330:FF:000406">
    <property type="entry name" value="Related to Nucleolar protein NOP4"/>
    <property type="match status" value="1"/>
</dbReference>
<feature type="compositionally biased region" description="Acidic residues" evidence="7">
    <location>
        <begin position="1619"/>
        <end position="1632"/>
    </location>
</feature>
<dbReference type="InterPro" id="IPR051945">
    <property type="entry name" value="RRM_MRD1_RNA_proc_ribogen"/>
</dbReference>